<evidence type="ECO:0000259" key="6">
    <source>
        <dbReference type="PROSITE" id="PS50926"/>
    </source>
</evidence>
<feature type="domain" description="TRAM" evidence="6">
    <location>
        <begin position="1"/>
        <end position="54"/>
    </location>
</feature>
<dbReference type="PROSITE" id="PS51687">
    <property type="entry name" value="SAM_MT_RNA_M5U"/>
    <property type="match status" value="1"/>
</dbReference>
<dbReference type="Gene3D" id="3.40.50.150">
    <property type="entry name" value="Vaccinia Virus protein VP39"/>
    <property type="match status" value="1"/>
</dbReference>
<gene>
    <name evidence="7" type="primary">rlmD</name>
    <name evidence="7" type="ORF">VLK81_04135</name>
</gene>
<dbReference type="GO" id="GO:0008173">
    <property type="term" value="F:RNA methyltransferase activity"/>
    <property type="evidence" value="ECO:0007669"/>
    <property type="project" value="InterPro"/>
</dbReference>
<keyword evidence="3 4" id="KW-0949">S-adenosyl-L-methionine</keyword>
<evidence type="ECO:0000313" key="8">
    <source>
        <dbReference type="Proteomes" id="UP001357733"/>
    </source>
</evidence>
<proteinExistence type="inferred from homology"/>
<comment type="caution">
    <text evidence="7">The sequence shown here is derived from an EMBL/GenBank/DDBJ whole genome shotgun (WGS) entry which is preliminary data.</text>
</comment>
<sequence length="519" mass="60340">MKITGKIVDITDEGKAVVKNDGKVIFTDEGLIDDIVELEIKKEKKSYLIGETISILQKSKDRIEPLCPYYKECSGCRYQELSYEKELEIKKRSVEEKIKRLAEIDLDIEINGGKEEGYRNKISLKSDNNYNLGYYKRKTNDLVKIESCKIANELINKTLKHILENKNSIEKDALLKELVIRKGLDDEIMIIIETNYAGRNSFYKLSEKLQKYNYIKSIYIKYKNKKTMPRDYTFKKIFGEDKIKYKYGEYEFYFSPDSFLQVNDLVAPSLYKKAKELIDGKKPKVLIDLFSGIGTTTINFSKGLVKAVGIEINEYAVEDAIKNSKINNLDNVFFYKLDANKEFDQIKRLKPDLITVDPPRFGLSKDLIEQIVVSKIPSILYISCNPSSLARDLKIFKDSGYKIENIELYDMFPRTVHVETVALLSKLDVDKYINIEIEMDELDLTSAESKATYAQIKEYVWNKFELKVSTLYIAQIKRKCGIELREHYNKSKKEKQIIPQCTPEKEEAIMDALRHFKMI</sequence>
<keyword evidence="2 4" id="KW-0808">Transferase</keyword>
<organism evidence="7 8">
    <name type="scientific">Citroniella saccharovorans</name>
    <dbReference type="NCBI Taxonomy" id="2053367"/>
    <lineage>
        <taxon>Bacteria</taxon>
        <taxon>Bacillati</taxon>
        <taxon>Bacillota</taxon>
        <taxon>Tissierellia</taxon>
        <taxon>Tissierellales</taxon>
        <taxon>Peptoniphilaceae</taxon>
        <taxon>Citroniella</taxon>
    </lineage>
</organism>
<accession>A0AAW9MUC7</accession>
<dbReference type="PROSITE" id="PS50926">
    <property type="entry name" value="TRAM"/>
    <property type="match status" value="1"/>
</dbReference>
<dbReference type="GO" id="GO:0032259">
    <property type="term" value="P:methylation"/>
    <property type="evidence" value="ECO:0007669"/>
    <property type="project" value="UniProtKB-KW"/>
</dbReference>
<dbReference type="AlphaFoldDB" id="A0AAW9MUC7"/>
<feature type="active site" evidence="5">
    <location>
        <position position="384"/>
    </location>
</feature>
<dbReference type="InterPro" id="IPR012340">
    <property type="entry name" value="NA-bd_OB-fold"/>
</dbReference>
<dbReference type="Pfam" id="PF05958">
    <property type="entry name" value="tRNA_U5-meth_tr"/>
    <property type="match status" value="1"/>
</dbReference>
<evidence type="ECO:0000256" key="1">
    <source>
        <dbReference type="ARBA" id="ARBA00022603"/>
    </source>
</evidence>
<evidence type="ECO:0000256" key="3">
    <source>
        <dbReference type="ARBA" id="ARBA00022691"/>
    </source>
</evidence>
<evidence type="ECO:0000256" key="5">
    <source>
        <dbReference type="PROSITE-ProRule" id="PRU10015"/>
    </source>
</evidence>
<dbReference type="PROSITE" id="PS01230">
    <property type="entry name" value="TRMA_1"/>
    <property type="match status" value="1"/>
</dbReference>
<dbReference type="Gene3D" id="2.40.50.1070">
    <property type="match status" value="1"/>
</dbReference>
<dbReference type="EC" id="2.1.1.190" evidence="7"/>
<evidence type="ECO:0000313" key="7">
    <source>
        <dbReference type="EMBL" id="MEB3429219.1"/>
    </source>
</evidence>
<keyword evidence="8" id="KW-1185">Reference proteome</keyword>
<dbReference type="CDD" id="cd02440">
    <property type="entry name" value="AdoMet_MTases"/>
    <property type="match status" value="1"/>
</dbReference>
<evidence type="ECO:0000256" key="2">
    <source>
        <dbReference type="ARBA" id="ARBA00022679"/>
    </source>
</evidence>
<feature type="binding site" evidence="4">
    <location>
        <position position="290"/>
    </location>
    <ligand>
        <name>S-adenosyl-L-methionine</name>
        <dbReference type="ChEBI" id="CHEBI:59789"/>
    </ligand>
</feature>
<feature type="binding site" evidence="4">
    <location>
        <position position="311"/>
    </location>
    <ligand>
        <name>S-adenosyl-L-methionine</name>
        <dbReference type="ChEBI" id="CHEBI:59789"/>
    </ligand>
</feature>
<dbReference type="PANTHER" id="PTHR11061">
    <property type="entry name" value="RNA M5U METHYLTRANSFERASE"/>
    <property type="match status" value="1"/>
</dbReference>
<dbReference type="SUPFAM" id="SSF50249">
    <property type="entry name" value="Nucleic acid-binding proteins"/>
    <property type="match status" value="1"/>
</dbReference>
<dbReference type="GO" id="GO:0006396">
    <property type="term" value="P:RNA processing"/>
    <property type="evidence" value="ECO:0007669"/>
    <property type="project" value="InterPro"/>
</dbReference>
<keyword evidence="1 4" id="KW-0489">Methyltransferase</keyword>
<dbReference type="InterPro" id="IPR010280">
    <property type="entry name" value="U5_MeTrfase_fam"/>
</dbReference>
<reference evidence="7 8" key="1">
    <citation type="submission" date="2024-01" db="EMBL/GenBank/DDBJ databases">
        <title>Complete genome sequence of Citroniella saccharovorans strain M6.X9, isolated from human fecal sample.</title>
        <authorList>
            <person name="Cheng G."/>
            <person name="Westerholm M."/>
            <person name="Schnurer A."/>
        </authorList>
    </citation>
    <scope>NUCLEOTIDE SEQUENCE [LARGE SCALE GENOMIC DNA]</scope>
    <source>
        <strain evidence="7 8">DSM 29873</strain>
    </source>
</reference>
<evidence type="ECO:0000256" key="4">
    <source>
        <dbReference type="PROSITE-ProRule" id="PRU01024"/>
    </source>
</evidence>
<dbReference type="InterPro" id="IPR030390">
    <property type="entry name" value="MeTrfase_TrmA_AS"/>
</dbReference>
<dbReference type="InterPro" id="IPR002792">
    <property type="entry name" value="TRAM_dom"/>
</dbReference>
<dbReference type="RefSeq" id="WP_324619431.1">
    <property type="nucleotide sequence ID" value="NZ_JAYKOT010000003.1"/>
</dbReference>
<feature type="binding site" evidence="4">
    <location>
        <position position="357"/>
    </location>
    <ligand>
        <name>S-adenosyl-L-methionine</name>
        <dbReference type="ChEBI" id="CHEBI:59789"/>
    </ligand>
</feature>
<feature type="active site" description="Nucleophile" evidence="4">
    <location>
        <position position="384"/>
    </location>
</feature>
<dbReference type="NCBIfam" id="TIGR00479">
    <property type="entry name" value="rumA"/>
    <property type="match status" value="1"/>
</dbReference>
<dbReference type="InterPro" id="IPR029063">
    <property type="entry name" value="SAM-dependent_MTases_sf"/>
</dbReference>
<dbReference type="PANTHER" id="PTHR11061:SF30">
    <property type="entry name" value="TRNA (URACIL(54)-C(5))-METHYLTRANSFERASE"/>
    <property type="match status" value="1"/>
</dbReference>
<dbReference type="Proteomes" id="UP001357733">
    <property type="component" value="Unassembled WGS sequence"/>
</dbReference>
<name>A0AAW9MUC7_9FIRM</name>
<protein>
    <submittedName>
        <fullName evidence="7">23S rRNA (Uracil(1939)-C(5))-methyltransferase RlmD</fullName>
        <ecNumber evidence="7">2.1.1.190</ecNumber>
    </submittedName>
</protein>
<feature type="binding site" evidence="4">
    <location>
        <position position="261"/>
    </location>
    <ligand>
        <name>S-adenosyl-L-methionine</name>
        <dbReference type="ChEBI" id="CHEBI:59789"/>
    </ligand>
</feature>
<dbReference type="Gene3D" id="2.40.50.140">
    <property type="entry name" value="Nucleic acid-binding proteins"/>
    <property type="match status" value="1"/>
</dbReference>
<dbReference type="EMBL" id="JAYKOT010000003">
    <property type="protein sequence ID" value="MEB3429219.1"/>
    <property type="molecule type" value="Genomic_DNA"/>
</dbReference>
<comment type="similarity">
    <text evidence="4">Belongs to the class I-like SAM-binding methyltransferase superfamily. RNA M5U methyltransferase family.</text>
</comment>
<dbReference type="SUPFAM" id="SSF53335">
    <property type="entry name" value="S-adenosyl-L-methionine-dependent methyltransferases"/>
    <property type="match status" value="1"/>
</dbReference>